<name>A0A1X2LPZ7_9MYCO</name>
<feature type="binding site" description="axial binding residue" evidence="3">
    <location>
        <position position="408"/>
    </location>
    <ligand>
        <name>heme</name>
        <dbReference type="ChEBI" id="CHEBI:30413"/>
    </ligand>
    <ligandPart>
        <name>Fe</name>
        <dbReference type="ChEBI" id="CHEBI:18248"/>
    </ligandPart>
</feature>
<evidence type="ECO:0000313" key="6">
    <source>
        <dbReference type="Proteomes" id="UP000193247"/>
    </source>
</evidence>
<evidence type="ECO:0000256" key="1">
    <source>
        <dbReference type="ARBA" id="ARBA00001971"/>
    </source>
</evidence>
<dbReference type="InterPro" id="IPR050121">
    <property type="entry name" value="Cytochrome_P450_monoxygenase"/>
</dbReference>
<dbReference type="PRINTS" id="PR00463">
    <property type="entry name" value="EP450I"/>
</dbReference>
<dbReference type="AlphaFoldDB" id="A0A1X2LPZ7"/>
<dbReference type="STRING" id="1430326.B8W66_20770"/>
<dbReference type="GO" id="GO:0005506">
    <property type="term" value="F:iron ion binding"/>
    <property type="evidence" value="ECO:0007669"/>
    <property type="project" value="InterPro"/>
</dbReference>
<proteinExistence type="inferred from homology"/>
<reference evidence="5 6" key="1">
    <citation type="submission" date="2017-04" db="EMBL/GenBank/DDBJ databases">
        <title>The new phylogeny of genus Mycobacterium.</title>
        <authorList>
            <person name="Tortoli E."/>
            <person name="Trovato A."/>
            <person name="Cirillo D.M."/>
        </authorList>
    </citation>
    <scope>NUCLEOTIDE SEQUENCE [LARGE SCALE GENOMIC DNA]</scope>
    <source>
        <strain evidence="5 6">TBL 1200985</strain>
    </source>
</reference>
<comment type="cofactor">
    <cofactor evidence="1 3">
        <name>heme</name>
        <dbReference type="ChEBI" id="CHEBI:30413"/>
    </cofactor>
</comment>
<gene>
    <name evidence="5" type="ORF">B8W66_20770</name>
</gene>
<dbReference type="PROSITE" id="PS00086">
    <property type="entry name" value="CYTOCHROME_P450"/>
    <property type="match status" value="1"/>
</dbReference>
<dbReference type="InterPro" id="IPR002401">
    <property type="entry name" value="Cyt_P450_E_grp-I"/>
</dbReference>
<dbReference type="GO" id="GO:0004497">
    <property type="term" value="F:monooxygenase activity"/>
    <property type="evidence" value="ECO:0007669"/>
    <property type="project" value="UniProtKB-KW"/>
</dbReference>
<dbReference type="PANTHER" id="PTHR24305">
    <property type="entry name" value="CYTOCHROME P450"/>
    <property type="match status" value="1"/>
</dbReference>
<keyword evidence="4" id="KW-0560">Oxidoreductase</keyword>
<keyword evidence="3 4" id="KW-0408">Iron</keyword>
<comment type="similarity">
    <text evidence="2 4">Belongs to the cytochrome P450 family.</text>
</comment>
<keyword evidence="3 4" id="KW-0349">Heme</keyword>
<dbReference type="PANTHER" id="PTHR24305:SF166">
    <property type="entry name" value="CYTOCHROME P450 12A4, MITOCHONDRIAL-RELATED"/>
    <property type="match status" value="1"/>
</dbReference>
<protein>
    <submittedName>
        <fullName evidence="5">Cytochrome P450</fullName>
    </submittedName>
</protein>
<comment type="caution">
    <text evidence="5">The sequence shown here is derived from an EMBL/GenBank/DDBJ whole genome shotgun (WGS) entry which is preliminary data.</text>
</comment>
<dbReference type="PRINTS" id="PR00385">
    <property type="entry name" value="P450"/>
</dbReference>
<dbReference type="InterPro" id="IPR017972">
    <property type="entry name" value="Cyt_P450_CS"/>
</dbReference>
<dbReference type="Gene3D" id="1.10.630.10">
    <property type="entry name" value="Cytochrome P450"/>
    <property type="match status" value="1"/>
</dbReference>
<dbReference type="Proteomes" id="UP000193247">
    <property type="component" value="Unassembled WGS sequence"/>
</dbReference>
<evidence type="ECO:0000256" key="4">
    <source>
        <dbReference type="RuleBase" id="RU000461"/>
    </source>
</evidence>
<keyword evidence="4" id="KW-0503">Monooxygenase</keyword>
<organism evidence="5 6">
    <name type="scientific">Mycobacterium decipiens</name>
    <dbReference type="NCBI Taxonomy" id="1430326"/>
    <lineage>
        <taxon>Bacteria</taxon>
        <taxon>Bacillati</taxon>
        <taxon>Actinomycetota</taxon>
        <taxon>Actinomycetes</taxon>
        <taxon>Mycobacteriales</taxon>
        <taxon>Mycobacteriaceae</taxon>
        <taxon>Mycobacterium</taxon>
    </lineage>
</organism>
<dbReference type="Pfam" id="PF00067">
    <property type="entry name" value="p450"/>
    <property type="match status" value="1"/>
</dbReference>
<dbReference type="EMBL" id="NCXP01000039">
    <property type="protein sequence ID" value="OSC38170.1"/>
    <property type="molecule type" value="Genomic_DNA"/>
</dbReference>
<dbReference type="InterPro" id="IPR001128">
    <property type="entry name" value="Cyt_P450"/>
</dbReference>
<accession>A0A1X2LPZ7</accession>
<dbReference type="SUPFAM" id="SSF48264">
    <property type="entry name" value="Cytochrome P450"/>
    <property type="match status" value="1"/>
</dbReference>
<dbReference type="InterPro" id="IPR036396">
    <property type="entry name" value="Cyt_P450_sf"/>
</dbReference>
<evidence type="ECO:0000313" key="5">
    <source>
        <dbReference type="EMBL" id="OSC38170.1"/>
    </source>
</evidence>
<evidence type="ECO:0000256" key="3">
    <source>
        <dbReference type="PIRSR" id="PIRSR602401-1"/>
    </source>
</evidence>
<evidence type="ECO:0000256" key="2">
    <source>
        <dbReference type="ARBA" id="ARBA00010617"/>
    </source>
</evidence>
<dbReference type="RefSeq" id="WP_085327143.1">
    <property type="nucleotide sequence ID" value="NZ_NCXP01000039.1"/>
</dbReference>
<dbReference type="OrthoDB" id="7376058at2"/>
<sequence>MTADSPTTTSQLNRFQFPIIGDLSTIDFNKPVQKVTDKLTKLGSGMIEQPIGQPVIFLADTTLIDDVNDETHWEKHLGSALRRVRSVLGDGLFTAYNHEPNWRKAHNILMPTFTKTAMKLYHDTMAETIRELVDVWNRKSAVRAWITIPADANRLTIEIIARVAMGYSFTKLSDSRENAFIAAFLRELAYADRHTADIAQERKDQHNKDATQIRRQVADIIRARRLNSTAGSRDDMLDIILHSTDPDTGDQLDNDNIISQILTLLVAGSETSANAIAFALHFLSINPNIAEQARAEIDEHWSNDTFPNIHFDDVDKLRYLRRVVDETLRLWPVVPGYFRQARQDTTIGTGKHFFRGGDWVFVHLIAAHRSDAWGHDAHEFNPDRFLPENLRKLPRRIYKPFGTGARACLGRRFALHETLLTLAAVLHQYDLEPRPGYCLSASEAMTLKPVDLQLRLHRR</sequence>
<keyword evidence="3 4" id="KW-0479">Metal-binding</keyword>
<keyword evidence="6" id="KW-1185">Reference proteome</keyword>
<dbReference type="GO" id="GO:0016705">
    <property type="term" value="F:oxidoreductase activity, acting on paired donors, with incorporation or reduction of molecular oxygen"/>
    <property type="evidence" value="ECO:0007669"/>
    <property type="project" value="InterPro"/>
</dbReference>
<dbReference type="GO" id="GO:0020037">
    <property type="term" value="F:heme binding"/>
    <property type="evidence" value="ECO:0007669"/>
    <property type="project" value="InterPro"/>
</dbReference>